<protein>
    <recommendedName>
        <fullName evidence="2">Lipoprotein</fullName>
    </recommendedName>
</protein>
<accession>A0A6G1ZHW9</accession>
<proteinExistence type="predicted"/>
<dbReference type="RefSeq" id="WP_010800112.1">
    <property type="nucleotide sequence ID" value="NZ_CAJSYT010000021.1"/>
</dbReference>
<evidence type="ECO:0008006" key="2">
    <source>
        <dbReference type="Google" id="ProtNLM"/>
    </source>
</evidence>
<dbReference type="AlphaFoldDB" id="A0A6G1ZHW9"/>
<dbReference type="EMBL" id="WKLP01000031">
    <property type="protein sequence ID" value="MRY13564.1"/>
    <property type="molecule type" value="Genomic_DNA"/>
</dbReference>
<comment type="caution">
    <text evidence="1">The sequence shown here is derived from an EMBL/GenBank/DDBJ whole genome shotgun (WGS) entry which is preliminary data.</text>
</comment>
<organism evidence="1">
    <name type="scientific">Parabacteroides goldsteinii</name>
    <dbReference type="NCBI Taxonomy" id="328812"/>
    <lineage>
        <taxon>Bacteria</taxon>
        <taxon>Pseudomonadati</taxon>
        <taxon>Bacteroidota</taxon>
        <taxon>Bacteroidia</taxon>
        <taxon>Bacteroidales</taxon>
        <taxon>Tannerellaceae</taxon>
        <taxon>Parabacteroides</taxon>
    </lineage>
</organism>
<gene>
    <name evidence="1" type="ORF">GKE01_19150</name>
</gene>
<evidence type="ECO:0000313" key="1">
    <source>
        <dbReference type="EMBL" id="MRY13564.1"/>
    </source>
</evidence>
<sequence length="245" mass="27636">MKRMIPLVLLVVFTACNNSFIDEKVSVDEVSELVDSATIAAESVPIEDVIPIMATSTKAEYEAIRLVNNPDSTNLVTVKEYSISTPLTKAGDYTIIKVEYNWIEDMTYVTMQGVTNHEIVLNKTAVTISESVANKWGIDPGYYYVYSWKLTLVYNQSRSHEFVIGDYAGVKPSDENSYGYDLVQTGSNQWTVSTIYYRYEKRSIGPNSDSVIGVYCIPVYSLNEPGVDFNTFKWQYTLQGDYSSK</sequence>
<reference evidence="1" key="1">
    <citation type="journal article" date="2019" name="Nat. Med.">
        <title>A library of human gut bacterial isolates paired with longitudinal multiomics data enables mechanistic microbiome research.</title>
        <authorList>
            <person name="Poyet M."/>
            <person name="Groussin M."/>
            <person name="Gibbons S.M."/>
            <person name="Avila-Pacheco J."/>
            <person name="Jiang X."/>
            <person name="Kearney S.M."/>
            <person name="Perrotta A.R."/>
            <person name="Berdy B."/>
            <person name="Zhao S."/>
            <person name="Lieberman T.D."/>
            <person name="Swanson P.K."/>
            <person name="Smith M."/>
            <person name="Roesemann S."/>
            <person name="Alexander J.E."/>
            <person name="Rich S.A."/>
            <person name="Livny J."/>
            <person name="Vlamakis H."/>
            <person name="Clish C."/>
            <person name="Bullock K."/>
            <person name="Deik A."/>
            <person name="Scott J."/>
            <person name="Pierce K.A."/>
            <person name="Xavier R.J."/>
            <person name="Alm E.J."/>
        </authorList>
    </citation>
    <scope>NUCLEOTIDE SEQUENCE</scope>
    <source>
        <strain evidence="1">BIOML-A4</strain>
    </source>
</reference>
<dbReference type="PROSITE" id="PS51257">
    <property type="entry name" value="PROKAR_LIPOPROTEIN"/>
    <property type="match status" value="1"/>
</dbReference>
<name>A0A6G1ZHW9_9BACT</name>